<dbReference type="AlphaFoldDB" id="A0A5J4SPA0"/>
<name>A0A5J4SPA0_9ZZZZ</name>
<organism evidence="1">
    <name type="scientific">termite gut metagenome</name>
    <dbReference type="NCBI Taxonomy" id="433724"/>
    <lineage>
        <taxon>unclassified sequences</taxon>
        <taxon>metagenomes</taxon>
        <taxon>organismal metagenomes</taxon>
    </lineage>
</organism>
<proteinExistence type="predicted"/>
<dbReference type="EMBL" id="SNRY01000078">
    <property type="protein sequence ID" value="KAA6348069.1"/>
    <property type="molecule type" value="Genomic_DNA"/>
</dbReference>
<sequence length="137" mass="15930">MSKGKYALFYALLNNLRGYEKEDAVYDFTNRRTTHLSELTDWEYRDICNYLQGIVNMDAGRRKAGSCVLNLLTEMGFKTIRKEDWAAIDNFLLDKRIAGKKYRELSTSELKGLAVKLRSMRDKGYRTGETTNSHEKK</sequence>
<accession>A0A5J4SPA0</accession>
<protein>
    <submittedName>
        <fullName evidence="1">Uncharacterized protein</fullName>
    </submittedName>
</protein>
<comment type="caution">
    <text evidence="1">The sequence shown here is derived from an EMBL/GenBank/DDBJ whole genome shotgun (WGS) entry which is preliminary data.</text>
</comment>
<reference evidence="1" key="1">
    <citation type="submission" date="2019-03" db="EMBL/GenBank/DDBJ databases">
        <title>Single cell metagenomics reveals metabolic interactions within the superorganism composed of flagellate Streblomastix strix and complex community of Bacteroidetes bacteria on its surface.</title>
        <authorList>
            <person name="Treitli S.C."/>
            <person name="Kolisko M."/>
            <person name="Husnik F."/>
            <person name="Keeling P."/>
            <person name="Hampl V."/>
        </authorList>
    </citation>
    <scope>NUCLEOTIDE SEQUENCE</scope>
    <source>
        <strain evidence="1">STM</strain>
    </source>
</reference>
<gene>
    <name evidence="1" type="ORF">EZS27_004521</name>
</gene>
<evidence type="ECO:0000313" key="1">
    <source>
        <dbReference type="EMBL" id="KAA6348069.1"/>
    </source>
</evidence>